<reference evidence="2" key="1">
    <citation type="submission" date="2024-07" db="EMBL/GenBank/DDBJ databases">
        <title>Two chromosome-level genome assemblies of Korean endemic species Abeliophyllum distichum and Forsythia ovata (Oleaceae).</title>
        <authorList>
            <person name="Jang H."/>
        </authorList>
    </citation>
    <scope>NUCLEOTIDE SEQUENCE [LARGE SCALE GENOMIC DNA]</scope>
</reference>
<evidence type="ECO:0000313" key="2">
    <source>
        <dbReference type="Proteomes" id="UP001604277"/>
    </source>
</evidence>
<keyword evidence="2" id="KW-1185">Reference proteome</keyword>
<evidence type="ECO:0000313" key="1">
    <source>
        <dbReference type="EMBL" id="KAL2495614.1"/>
    </source>
</evidence>
<gene>
    <name evidence="1" type="ORF">Fot_39371</name>
</gene>
<dbReference type="PANTHER" id="PTHR34935">
    <property type="entry name" value="PROTEIN TIC110, CHLOROPLASTIC"/>
    <property type="match status" value="1"/>
</dbReference>
<accession>A0ABD1S5Z8</accession>
<comment type="caution">
    <text evidence="1">The sequence shown here is derived from an EMBL/GenBank/DDBJ whole genome shotgun (WGS) entry which is preliminary data.</text>
</comment>
<dbReference type="AlphaFoldDB" id="A0ABD1S5Z8"/>
<dbReference type="PANTHER" id="PTHR34935:SF3">
    <property type="entry name" value="PROTEIN TIC110, CHLOROPLASTIC"/>
    <property type="match status" value="1"/>
</dbReference>
<dbReference type="Proteomes" id="UP001604277">
    <property type="component" value="Unassembled WGS sequence"/>
</dbReference>
<dbReference type="InterPro" id="IPR031610">
    <property type="entry name" value="TIC110"/>
</dbReference>
<sequence length="119" mass="12486">MTPSRYGLGSRFGGSRNTSLGGAVALGVAGAGVAYALNSCVLEVAAANFHNGVVEGGASFISNLVDLGNRLAVEIYNSNQDFCELCPPLLANFRPKTHHNGYVQLYSNANSTFLGFIRS</sequence>
<protein>
    <submittedName>
        <fullName evidence="1">Protein TIC</fullName>
    </submittedName>
</protein>
<dbReference type="EMBL" id="JBFOLJ010000011">
    <property type="protein sequence ID" value="KAL2495614.1"/>
    <property type="molecule type" value="Genomic_DNA"/>
</dbReference>
<organism evidence="1 2">
    <name type="scientific">Forsythia ovata</name>
    <dbReference type="NCBI Taxonomy" id="205694"/>
    <lineage>
        <taxon>Eukaryota</taxon>
        <taxon>Viridiplantae</taxon>
        <taxon>Streptophyta</taxon>
        <taxon>Embryophyta</taxon>
        <taxon>Tracheophyta</taxon>
        <taxon>Spermatophyta</taxon>
        <taxon>Magnoliopsida</taxon>
        <taxon>eudicotyledons</taxon>
        <taxon>Gunneridae</taxon>
        <taxon>Pentapetalae</taxon>
        <taxon>asterids</taxon>
        <taxon>lamiids</taxon>
        <taxon>Lamiales</taxon>
        <taxon>Oleaceae</taxon>
        <taxon>Forsythieae</taxon>
        <taxon>Forsythia</taxon>
    </lineage>
</organism>
<name>A0ABD1S5Z8_9LAMI</name>
<dbReference type="Pfam" id="PF16940">
    <property type="entry name" value="Tic110"/>
    <property type="match status" value="1"/>
</dbReference>
<proteinExistence type="predicted"/>